<dbReference type="RefSeq" id="YP_003734278.1">
    <property type="nucleotide sequence ID" value="NC_014260.1"/>
</dbReference>
<evidence type="ECO:0000313" key="2">
    <source>
        <dbReference type="Proteomes" id="UP000201129"/>
    </source>
</evidence>
<reference evidence="1 2" key="2">
    <citation type="journal article" date="2011" name="Virol. J.">
        <title>Sequence characteristics of T4-like bacteriophage IME08 benome termini revealed by high throughput sequencing.</title>
        <authorList>
            <person name="Jiang X."/>
            <person name="Jiang H."/>
            <person name="Li C."/>
            <person name="Wang S."/>
            <person name="Mi Z."/>
            <person name="An X."/>
            <person name="Chen J."/>
            <person name="Tong Y."/>
        </authorList>
    </citation>
    <scope>NUCLEOTIDE SEQUENCE [LARGE SCALE GENOMIC DNA]</scope>
</reference>
<dbReference type="OrthoDB" id="17983at10239"/>
<accession>D7RME1</accession>
<dbReference type="Proteomes" id="UP000201129">
    <property type="component" value="Segment"/>
</dbReference>
<evidence type="ECO:0000313" key="1">
    <source>
        <dbReference type="EMBL" id="ADI55457.1"/>
    </source>
</evidence>
<sequence length="92" mass="10688">MKESKMDNYGELFNFFMKCVPEEFGATVNDIKVIGDDHPIFETYAVMGNDDGQWYTVKVVVNMFAAEGYVKLSTKVYHDNDFDAEEYFNNMK</sequence>
<dbReference type="GeneID" id="9384438"/>
<organism evidence="1 2">
    <name type="scientific">Escherichia phage IME08</name>
    <dbReference type="NCBI Taxonomy" id="698728"/>
    <lineage>
        <taxon>Viruses</taxon>
        <taxon>Duplodnaviria</taxon>
        <taxon>Heunggongvirae</taxon>
        <taxon>Uroviricota</taxon>
        <taxon>Caudoviricetes</taxon>
        <taxon>Pantevenvirales</taxon>
        <taxon>Straboviridae</taxon>
        <taxon>Tevenvirinae</taxon>
        <taxon>Dhakavirus</taxon>
        <taxon>Dhakavirus ime08</taxon>
    </lineage>
</organism>
<name>D7RME1_9CAUD</name>
<keyword evidence="2" id="KW-1185">Reference proteome</keyword>
<reference evidence="1 2" key="1">
    <citation type="journal article" date="2011" name="Arch. Virol.">
        <title>The complete genome sequence of a novel T4-like bacteriophage, IME08.</title>
        <authorList>
            <person name="Jiang H."/>
            <person name="Jiang X."/>
            <person name="Wang S."/>
            <person name="Li C."/>
            <person name="Chen B."/>
            <person name="An X."/>
            <person name="Mi Z."/>
            <person name="Chen J."/>
            <person name="Tong Y."/>
        </authorList>
    </citation>
    <scope>NUCLEOTIDE SEQUENCE [LARGE SCALE GENOMIC DNA]</scope>
</reference>
<protein>
    <submittedName>
        <fullName evidence="1">Uncharacterized protein e.8</fullName>
    </submittedName>
</protein>
<proteinExistence type="predicted"/>
<dbReference type="KEGG" id="vg:9384438"/>
<gene>
    <name evidence="1" type="primary">e.8</name>
</gene>
<dbReference type="EMBL" id="HM071924">
    <property type="protein sequence ID" value="ADI55457.1"/>
    <property type="molecule type" value="Genomic_DNA"/>
</dbReference>